<feature type="transmembrane region" description="Helical" evidence="8">
    <location>
        <begin position="188"/>
        <end position="205"/>
    </location>
</feature>
<proteinExistence type="inferred from homology"/>
<dbReference type="InterPro" id="IPR020846">
    <property type="entry name" value="MFS_dom"/>
</dbReference>
<dbReference type="Proteomes" id="UP000007350">
    <property type="component" value="Unassembled WGS sequence"/>
</dbReference>
<comment type="similarity">
    <text evidence="2">Belongs to the major facilitator superfamily. Organophosphate:Pi antiporter (OPA) (TC 2.A.1.4) family.</text>
</comment>
<evidence type="ECO:0000256" key="7">
    <source>
        <dbReference type="ARBA" id="ARBA00023136"/>
    </source>
</evidence>
<dbReference type="Gene3D" id="1.20.1250.20">
    <property type="entry name" value="MFS general substrate transporter like domains"/>
    <property type="match status" value="2"/>
</dbReference>
<keyword evidence="5 8" id="KW-0812">Transmembrane</keyword>
<evidence type="ECO:0000256" key="5">
    <source>
        <dbReference type="ARBA" id="ARBA00022692"/>
    </source>
</evidence>
<dbReference type="PANTHER" id="PTHR43184:SF12">
    <property type="entry name" value="SUGAR PHOSPHATE EXCHANGER 3"/>
    <property type="match status" value="1"/>
</dbReference>
<organism evidence="10 11">
    <name type="scientific">Trypanosoma cruzi marinkellei</name>
    <dbReference type="NCBI Taxonomy" id="85056"/>
    <lineage>
        <taxon>Eukaryota</taxon>
        <taxon>Discoba</taxon>
        <taxon>Euglenozoa</taxon>
        <taxon>Kinetoplastea</taxon>
        <taxon>Metakinetoplastina</taxon>
        <taxon>Trypanosomatida</taxon>
        <taxon>Trypanosomatidae</taxon>
        <taxon>Trypanosoma</taxon>
        <taxon>Schizotrypanum</taxon>
    </lineage>
</organism>
<dbReference type="GO" id="GO:0016020">
    <property type="term" value="C:membrane"/>
    <property type="evidence" value="ECO:0007669"/>
    <property type="project" value="UniProtKB-SubCell"/>
</dbReference>
<feature type="transmembrane region" description="Helical" evidence="8">
    <location>
        <begin position="356"/>
        <end position="379"/>
    </location>
</feature>
<dbReference type="Pfam" id="PF07690">
    <property type="entry name" value="MFS_1"/>
    <property type="match status" value="1"/>
</dbReference>
<gene>
    <name evidence="10" type="ORF">MOQ_004461</name>
</gene>
<dbReference type="InterPro" id="IPR000849">
    <property type="entry name" value="Sugar_P_transporter"/>
</dbReference>
<feature type="transmembrane region" description="Helical" evidence="8">
    <location>
        <begin position="95"/>
        <end position="116"/>
    </location>
</feature>
<evidence type="ECO:0000313" key="11">
    <source>
        <dbReference type="Proteomes" id="UP000007350"/>
    </source>
</evidence>
<evidence type="ECO:0000256" key="3">
    <source>
        <dbReference type="ARBA" id="ARBA00022448"/>
    </source>
</evidence>
<dbReference type="InterPro" id="IPR011701">
    <property type="entry name" value="MFS"/>
</dbReference>
<keyword evidence="11" id="KW-1185">Reference proteome</keyword>
<protein>
    <recommendedName>
        <fullName evidence="9">Major facilitator superfamily (MFS) profile domain-containing protein</fullName>
    </recommendedName>
</protein>
<feature type="transmembrane region" description="Helical" evidence="8">
    <location>
        <begin position="26"/>
        <end position="43"/>
    </location>
</feature>
<feature type="transmembrane region" description="Helical" evidence="8">
    <location>
        <begin position="321"/>
        <end position="344"/>
    </location>
</feature>
<dbReference type="GO" id="GO:0022857">
    <property type="term" value="F:transmembrane transporter activity"/>
    <property type="evidence" value="ECO:0007669"/>
    <property type="project" value="InterPro"/>
</dbReference>
<dbReference type="SUPFAM" id="SSF103473">
    <property type="entry name" value="MFS general substrate transporter"/>
    <property type="match status" value="1"/>
</dbReference>
<feature type="transmembrane region" description="Helical" evidence="8">
    <location>
        <begin position="122"/>
        <end position="145"/>
    </location>
</feature>
<feature type="transmembrane region" description="Helical" evidence="8">
    <location>
        <begin position="286"/>
        <end position="309"/>
    </location>
</feature>
<feature type="transmembrane region" description="Helical" evidence="8">
    <location>
        <begin position="157"/>
        <end position="176"/>
    </location>
</feature>
<feature type="transmembrane region" description="Helical" evidence="8">
    <location>
        <begin position="63"/>
        <end position="83"/>
    </location>
</feature>
<dbReference type="PANTHER" id="PTHR43184">
    <property type="entry name" value="MAJOR FACILITATOR SUPERFAMILY TRANSPORTER 16, ISOFORM B"/>
    <property type="match status" value="1"/>
</dbReference>
<keyword evidence="3" id="KW-0813">Transport</keyword>
<dbReference type="PIRSF" id="PIRSF002808">
    <property type="entry name" value="Hexose_phosphate_transp"/>
    <property type="match status" value="1"/>
</dbReference>
<dbReference type="OrthoDB" id="3639251at2759"/>
<reference evidence="10 11" key="1">
    <citation type="journal article" date="2012" name="BMC Genomics">
        <title>Comparative genomic analysis of human infective Trypanosoma cruzi lineages with the bat-restricted subspecies T. cruzi marinkellei.</title>
        <authorList>
            <person name="Franzen O."/>
            <person name="Talavera-Lopez C."/>
            <person name="Ochaya S."/>
            <person name="Butler C.E."/>
            <person name="Messenger L.A."/>
            <person name="Lewis M.D."/>
            <person name="Llewellyn M.S."/>
            <person name="Marinkelle C.J."/>
            <person name="Tyler K.M."/>
            <person name="Miles M.A."/>
            <person name="Andersson B."/>
        </authorList>
    </citation>
    <scope>NUCLEOTIDE SEQUENCE [LARGE SCALE GENOMIC DNA]</scope>
    <source>
        <strain evidence="10 11">B7</strain>
    </source>
</reference>
<keyword evidence="6 8" id="KW-1133">Transmembrane helix</keyword>
<feature type="domain" description="Major facilitator superfamily (MFS) profile" evidence="9">
    <location>
        <begin position="25"/>
        <end position="483"/>
    </location>
</feature>
<feature type="transmembrane region" description="Helical" evidence="8">
    <location>
        <begin position="385"/>
        <end position="409"/>
    </location>
</feature>
<comment type="caution">
    <text evidence="10">The sequence shown here is derived from an EMBL/GenBank/DDBJ whole genome shotgun (WGS) entry which is preliminary data.</text>
</comment>
<evidence type="ECO:0000256" key="8">
    <source>
        <dbReference type="SAM" id="Phobius"/>
    </source>
</evidence>
<dbReference type="PROSITE" id="PS50850">
    <property type="entry name" value="MFS"/>
    <property type="match status" value="1"/>
</dbReference>
<dbReference type="EMBL" id="AHKC01010663">
    <property type="protein sequence ID" value="EKF31698.1"/>
    <property type="molecule type" value="Genomic_DNA"/>
</dbReference>
<keyword evidence="7 8" id="KW-0472">Membrane</keyword>
<dbReference type="InterPro" id="IPR036259">
    <property type="entry name" value="MFS_trans_sf"/>
</dbReference>
<evidence type="ECO:0000256" key="4">
    <source>
        <dbReference type="ARBA" id="ARBA00022597"/>
    </source>
</evidence>
<dbReference type="AlphaFoldDB" id="K2M9H5"/>
<accession>K2M9H5</accession>
<evidence type="ECO:0000313" key="10">
    <source>
        <dbReference type="EMBL" id="EKF31698.1"/>
    </source>
</evidence>
<evidence type="ECO:0000259" key="9">
    <source>
        <dbReference type="PROSITE" id="PS50850"/>
    </source>
</evidence>
<evidence type="ECO:0000256" key="1">
    <source>
        <dbReference type="ARBA" id="ARBA00004141"/>
    </source>
</evidence>
<keyword evidence="4" id="KW-0762">Sugar transport</keyword>
<evidence type="ECO:0000256" key="2">
    <source>
        <dbReference type="ARBA" id="ARBA00009598"/>
    </source>
</evidence>
<sequence length="487" mass="53585">FCFLFFCVSADSTSFKMIRTYNGIRFFRVFLTLWITYAAYTMVRRPLSVARADIQQETGFTSAETSLVDTVFVFSYALGQLFYGRIKGRCGNKEMLLRGILLSSAALALLGLSSRLPAFCVAWAINGIAQAAGWATCISIMNVWVFPKERGRVMGWWSTNMAAGGVFGNFFAAFLIGRGFSWRTAVEVEVGFLLVVGGVVFLALVEHPNAVGFPSVQQFEGGVEFAKLSCDCNSTPLSKEGEMHINSPRSTSSSLEQNMNIRQKDFDDHEEPLSLTFWKIIQLPGLFGICASYFLYQLVRYGFMFWLPYFAVHELKYTTEFAGYVTCAFDVGGVVGIVASGYLSDWMFHGVGRTRVILLLTVGMVLGSCCLAVFCRHFVENALFFMLAVTSVGFFAFAIDSLVSGSFLLDHLEHIQMVKQAGAISGVVGGVGSAGSTFQGVFTAVLISISWPTLFYGFGVAAALAGISLIHPLRFELLRERKKSVVF</sequence>
<feature type="transmembrane region" description="Helical" evidence="8">
    <location>
        <begin position="421"/>
        <end position="447"/>
    </location>
</feature>
<feature type="transmembrane region" description="Helical" evidence="8">
    <location>
        <begin position="453"/>
        <end position="473"/>
    </location>
</feature>
<comment type="subcellular location">
    <subcellularLocation>
        <location evidence="1">Membrane</location>
        <topology evidence="1">Multi-pass membrane protein</topology>
    </subcellularLocation>
</comment>
<name>K2M9H5_TRYCR</name>
<evidence type="ECO:0000256" key="6">
    <source>
        <dbReference type="ARBA" id="ARBA00022989"/>
    </source>
</evidence>
<feature type="non-terminal residue" evidence="10">
    <location>
        <position position="1"/>
    </location>
</feature>